<keyword evidence="1" id="KW-0812">Transmembrane</keyword>
<organism evidence="2 3">
    <name type="scientific">Anaerohalosphaera lusitana</name>
    <dbReference type="NCBI Taxonomy" id="1936003"/>
    <lineage>
        <taxon>Bacteria</taxon>
        <taxon>Pseudomonadati</taxon>
        <taxon>Planctomycetota</taxon>
        <taxon>Phycisphaerae</taxon>
        <taxon>Sedimentisphaerales</taxon>
        <taxon>Anaerohalosphaeraceae</taxon>
        <taxon>Anaerohalosphaera</taxon>
    </lineage>
</organism>
<gene>
    <name evidence="2" type="ORF">STSP2_03555</name>
</gene>
<protein>
    <submittedName>
        <fullName evidence="2">Uncharacterized protein</fullName>
    </submittedName>
</protein>
<keyword evidence="1" id="KW-1133">Transmembrane helix</keyword>
<evidence type="ECO:0000313" key="2">
    <source>
        <dbReference type="EMBL" id="AQT70349.1"/>
    </source>
</evidence>
<sequence>MNKKAIVYFFATVAVLALVVWLASSIRQHWQDRKVKPILVEWADHDERVDIIFQNREVETLTSPDEIKSFHSNISEALIGHVKNVKSELLEYACNFEIVLTGSDKKIVLSFDVYPKPIDADAAEWSIREGYILYSDITLILDKHAASELVKILTKGSGYPEIE</sequence>
<dbReference type="AlphaFoldDB" id="A0A1U9NR08"/>
<evidence type="ECO:0000313" key="3">
    <source>
        <dbReference type="Proteomes" id="UP000189674"/>
    </source>
</evidence>
<proteinExistence type="predicted"/>
<reference evidence="3" key="1">
    <citation type="submission" date="2017-02" db="EMBL/GenBank/DDBJ databases">
        <title>Comparative genomics and description of representatives of a novel lineage of planctomycetes thriving in anoxic sediments.</title>
        <authorList>
            <person name="Spring S."/>
            <person name="Bunk B."/>
            <person name="Sproer C."/>
        </authorList>
    </citation>
    <scope>NUCLEOTIDE SEQUENCE [LARGE SCALE GENOMIC DNA]</scope>
    <source>
        <strain evidence="3">ST-NAGAB-D1</strain>
    </source>
</reference>
<dbReference type="EMBL" id="CP019791">
    <property type="protein sequence ID" value="AQT70349.1"/>
    <property type="molecule type" value="Genomic_DNA"/>
</dbReference>
<accession>A0A1U9NR08</accession>
<dbReference type="Proteomes" id="UP000189674">
    <property type="component" value="Chromosome"/>
</dbReference>
<keyword evidence="1" id="KW-0472">Membrane</keyword>
<dbReference type="RefSeq" id="WP_146663943.1">
    <property type="nucleotide sequence ID" value="NZ_CP019791.1"/>
</dbReference>
<name>A0A1U9NR08_9BACT</name>
<evidence type="ECO:0000256" key="1">
    <source>
        <dbReference type="SAM" id="Phobius"/>
    </source>
</evidence>
<dbReference type="STRING" id="1936003.STSP2_03555"/>
<dbReference type="KEGG" id="alus:STSP2_03555"/>
<feature type="transmembrane region" description="Helical" evidence="1">
    <location>
        <begin position="6"/>
        <end position="26"/>
    </location>
</feature>
<keyword evidence="3" id="KW-1185">Reference proteome</keyword>